<dbReference type="Proteomes" id="UP000192596">
    <property type="component" value="Unassembled WGS sequence"/>
</dbReference>
<sequence>MASNEHKRAASDITSDDEAPDTKKQCRPAPSETSNAEVGEGDVPMAGSSTIVQNSIMPTVSAPQPDSNTASAPSVATTSTHGFFGPLPQELEDLIVQFAYHRDPAMKFTTSSSWARQEEQKRRGTRTYVALPFPGYFVSQWLVSKRYLIAAASVWFGSEPFDFAPGQHPRRPGAQSISSYDFSDLGLFHDFVIVVKDDFSSVMRYPSKCKRLTELTLLMYEEWDSGARRGNRKYAWQEPFNAADFDDMLKQQAILEANTRDLEKLLGKFALRPKFPTPVETETAPRPLYSGFKVFWMQPMEDEKTAKAKEDVKRLERLQNALESGRLALSKEMRKDIGWEASMLYTVVSDQGDALQEAEFPLEAMLKLAKCPVVLLSIFDILFPVQPDFRIISKSSWDSKENEEYLTMKKPMWHYQISDNEIDITPPSIRHAKTDQAKEMLNTNTECVEQYLKQILLLPKDSRYIDEFSNAAYLYAGSRVRWIRAPVIEKSIDLPSSSDERPTKLSEKPSSHAVSSTTSAEDWQVSTVDKSRQCIAKTTQPPVTRMRPKYVSRPPQTEPISKQSAMSEQWTLAEAVADLELLRDMMAREGRKHVDNAIAEDFPPIEDHVQWLLKRNEGTSTD</sequence>
<proteinExistence type="predicted"/>
<reference evidence="3" key="1">
    <citation type="submission" date="2017-03" db="EMBL/GenBank/DDBJ databases">
        <title>Genomes of endolithic fungi from Antarctica.</title>
        <authorList>
            <person name="Coleine C."/>
            <person name="Masonjones S."/>
            <person name="Stajich J.E."/>
        </authorList>
    </citation>
    <scope>NUCLEOTIDE SEQUENCE [LARGE SCALE GENOMIC DNA]</scope>
    <source>
        <strain evidence="3">CCFEE 5527</strain>
    </source>
</reference>
<feature type="compositionally biased region" description="Polar residues" evidence="1">
    <location>
        <begin position="554"/>
        <end position="566"/>
    </location>
</feature>
<dbReference type="EMBL" id="NAJO01000011">
    <property type="protein sequence ID" value="OQO08980.1"/>
    <property type="molecule type" value="Genomic_DNA"/>
</dbReference>
<feature type="region of interest" description="Disordered" evidence="1">
    <location>
        <begin position="545"/>
        <end position="566"/>
    </location>
</feature>
<organism evidence="2 3">
    <name type="scientific">Cryoendolithus antarcticus</name>
    <dbReference type="NCBI Taxonomy" id="1507870"/>
    <lineage>
        <taxon>Eukaryota</taxon>
        <taxon>Fungi</taxon>
        <taxon>Dikarya</taxon>
        <taxon>Ascomycota</taxon>
        <taxon>Pezizomycotina</taxon>
        <taxon>Dothideomycetes</taxon>
        <taxon>Dothideomycetidae</taxon>
        <taxon>Cladosporiales</taxon>
        <taxon>Cladosporiaceae</taxon>
        <taxon>Cryoendolithus</taxon>
    </lineage>
</organism>
<protein>
    <submittedName>
        <fullName evidence="2">Uncharacterized protein</fullName>
    </submittedName>
</protein>
<feature type="region of interest" description="Disordered" evidence="1">
    <location>
        <begin position="58"/>
        <end position="77"/>
    </location>
</feature>
<dbReference type="OrthoDB" id="3834359at2759"/>
<gene>
    <name evidence="2" type="ORF">B0A48_05870</name>
</gene>
<dbReference type="InParanoid" id="A0A1V8TC83"/>
<name>A0A1V8TC83_9PEZI</name>
<feature type="compositionally biased region" description="Polar residues" evidence="1">
    <location>
        <begin position="512"/>
        <end position="525"/>
    </location>
</feature>
<evidence type="ECO:0000313" key="3">
    <source>
        <dbReference type="Proteomes" id="UP000192596"/>
    </source>
</evidence>
<keyword evidence="3" id="KW-1185">Reference proteome</keyword>
<feature type="region of interest" description="Disordered" evidence="1">
    <location>
        <begin position="1"/>
        <end position="47"/>
    </location>
</feature>
<comment type="caution">
    <text evidence="2">The sequence shown here is derived from an EMBL/GenBank/DDBJ whole genome shotgun (WGS) entry which is preliminary data.</text>
</comment>
<feature type="compositionally biased region" description="Basic and acidic residues" evidence="1">
    <location>
        <begin position="498"/>
        <end position="510"/>
    </location>
</feature>
<feature type="compositionally biased region" description="Basic and acidic residues" evidence="1">
    <location>
        <begin position="1"/>
        <end position="10"/>
    </location>
</feature>
<feature type="compositionally biased region" description="Low complexity" evidence="1">
    <location>
        <begin position="67"/>
        <end position="77"/>
    </location>
</feature>
<feature type="region of interest" description="Disordered" evidence="1">
    <location>
        <begin position="493"/>
        <end position="525"/>
    </location>
</feature>
<evidence type="ECO:0000256" key="1">
    <source>
        <dbReference type="SAM" id="MobiDB-lite"/>
    </source>
</evidence>
<dbReference type="AlphaFoldDB" id="A0A1V8TC83"/>
<evidence type="ECO:0000313" key="2">
    <source>
        <dbReference type="EMBL" id="OQO08980.1"/>
    </source>
</evidence>
<dbReference type="STRING" id="1507870.A0A1V8TC83"/>
<accession>A0A1V8TC83</accession>